<dbReference type="RefSeq" id="WP_187793202.1">
    <property type="nucleotide sequence ID" value="NZ_JACOQL010000002.1"/>
</dbReference>
<accession>A0A926GG91</accession>
<organism evidence="1 2">
    <name type="scientific">Paracoccus amoyensis</name>
    <dbReference type="NCBI Taxonomy" id="2760093"/>
    <lineage>
        <taxon>Bacteria</taxon>
        <taxon>Pseudomonadati</taxon>
        <taxon>Pseudomonadota</taxon>
        <taxon>Alphaproteobacteria</taxon>
        <taxon>Rhodobacterales</taxon>
        <taxon>Paracoccaceae</taxon>
        <taxon>Paracoccus</taxon>
    </lineage>
</organism>
<name>A0A926GG91_9RHOB</name>
<reference evidence="1" key="1">
    <citation type="submission" date="2020-08" db="EMBL/GenBank/DDBJ databases">
        <title>Paracoccus amoyensis sp. nov., isolated from the surface seawater at coast of Xiamen, Fujian.</title>
        <authorList>
            <person name="Lyu L."/>
        </authorList>
    </citation>
    <scope>NUCLEOTIDE SEQUENCE</scope>
    <source>
        <strain evidence="1">11-3</strain>
    </source>
</reference>
<proteinExistence type="predicted"/>
<evidence type="ECO:0000313" key="2">
    <source>
        <dbReference type="Proteomes" id="UP000608594"/>
    </source>
</evidence>
<dbReference type="Proteomes" id="UP000608594">
    <property type="component" value="Unassembled WGS sequence"/>
</dbReference>
<comment type="caution">
    <text evidence="1">The sequence shown here is derived from an EMBL/GenBank/DDBJ whole genome shotgun (WGS) entry which is preliminary data.</text>
</comment>
<protein>
    <submittedName>
        <fullName evidence="1">Uncharacterized protein</fullName>
    </submittedName>
</protein>
<sequence>MRVFDPVTAAYFASRKPFMGHVLVWIRARHRISGDSETIGFWTGADHHEFVIEGQTRLYFGAGAYLKMDPIRRQTGLRVRTQRITISQIAPEAQMLIRGYEPRHAPVEVHRALFDPLTENLIAEPHVILRGFLDKAPLTTPPKGEAGEATLEIVTEGRALTKPLSRFRSHATLRTRAPTDGFRRFAARSKTEEVKWGR</sequence>
<gene>
    <name evidence="1" type="ORF">H4P12_08490</name>
</gene>
<dbReference type="AlphaFoldDB" id="A0A926GG91"/>
<evidence type="ECO:0000313" key="1">
    <source>
        <dbReference type="EMBL" id="MBC9246749.1"/>
    </source>
</evidence>
<dbReference type="EMBL" id="JACOQL010000002">
    <property type="protein sequence ID" value="MBC9246749.1"/>
    <property type="molecule type" value="Genomic_DNA"/>
</dbReference>
<keyword evidence="2" id="KW-1185">Reference proteome</keyword>